<dbReference type="PRINTS" id="PR00385">
    <property type="entry name" value="P450"/>
</dbReference>
<dbReference type="GO" id="GO:0004497">
    <property type="term" value="F:monooxygenase activity"/>
    <property type="evidence" value="ECO:0007669"/>
    <property type="project" value="UniProtKB-KW"/>
</dbReference>
<gene>
    <name evidence="6" type="ORF">LTR82_000856</name>
</gene>
<keyword evidence="2 4" id="KW-0479">Metal-binding</keyword>
<evidence type="ECO:0000256" key="5">
    <source>
        <dbReference type="RuleBase" id="RU000461"/>
    </source>
</evidence>
<dbReference type="InterPro" id="IPR017972">
    <property type="entry name" value="Cyt_P450_CS"/>
</dbReference>
<comment type="caution">
    <text evidence="6">The sequence shown here is derived from an EMBL/GenBank/DDBJ whole genome shotgun (WGS) entry which is preliminary data.</text>
</comment>
<reference evidence="6" key="1">
    <citation type="submission" date="2021-12" db="EMBL/GenBank/DDBJ databases">
        <title>Black yeast isolated from Biological Soil Crust.</title>
        <authorList>
            <person name="Kurbessoian T."/>
        </authorList>
    </citation>
    <scope>NUCLEOTIDE SEQUENCE</scope>
    <source>
        <strain evidence="6">CCFEE 5208</strain>
    </source>
</reference>
<organism evidence="6 7">
    <name type="scientific">Friedmanniomyces endolithicus</name>
    <dbReference type="NCBI Taxonomy" id="329885"/>
    <lineage>
        <taxon>Eukaryota</taxon>
        <taxon>Fungi</taxon>
        <taxon>Dikarya</taxon>
        <taxon>Ascomycota</taxon>
        <taxon>Pezizomycotina</taxon>
        <taxon>Dothideomycetes</taxon>
        <taxon>Dothideomycetidae</taxon>
        <taxon>Mycosphaerellales</taxon>
        <taxon>Teratosphaeriaceae</taxon>
        <taxon>Friedmanniomyces</taxon>
    </lineage>
</organism>
<dbReference type="PANTHER" id="PTHR24305:SF190">
    <property type="entry name" value="P450, PUTATIVE (EUROFUNG)-RELATED"/>
    <property type="match status" value="1"/>
</dbReference>
<comment type="cofactor">
    <cofactor evidence="1 4">
        <name>heme</name>
        <dbReference type="ChEBI" id="CHEBI:30413"/>
    </cofactor>
</comment>
<dbReference type="Pfam" id="PF00067">
    <property type="entry name" value="p450"/>
    <property type="match status" value="1"/>
</dbReference>
<evidence type="ECO:0000256" key="4">
    <source>
        <dbReference type="PIRSR" id="PIRSR602401-1"/>
    </source>
</evidence>
<dbReference type="PANTHER" id="PTHR24305">
    <property type="entry name" value="CYTOCHROME P450"/>
    <property type="match status" value="1"/>
</dbReference>
<sequence length="522" mass="58719">MLEVLSLHALVIATATALCLATAYAVLKAVHNRYFHALCHFPGPALASVTSLWYFRTVRYGIAENCQKPLHDKYGAFVRIAPDTIAISDPAAIATIYGPKRRNEPVFEKAVFYESFRSNIAGARHDSFSERDESKHAERRKIQAPLYTQGAVLKYEPCIDRIIERLRSRLNSIACTSEVTDMSIWLRKYAFDVLGEIFFGREGGFGMLEHGVDYNGWCKTIVATQDIGAASSYMPYGLRTIWILAELVFGGPAARQGINGIGKLVTDATETVEDRSQVRKRDHDAVSREDMLSRLIEAVENRGDEVGWNMHDVSVEAYSAIWAGADTTAIALTSIFYHVHKSPEVLRRLRSEIDHAFSTGAMGMPVRFKDANQLPYLVAVIKEGMRVHHSLGTGLPRLVPKGGADVAGQWLPGGTTVIMNPNALNLDTTIFGNDADIFRPERWLDEDRVAVMSRHDLSFGYGPRICAGRHITMTEIYKVMPAVLRWYEFDFETPNTEWKVWHGWFQHQRNVNVRVKLRQIDG</sequence>
<keyword evidence="5" id="KW-0503">Monooxygenase</keyword>
<dbReference type="PROSITE" id="PS00086">
    <property type="entry name" value="CYTOCHROME_P450"/>
    <property type="match status" value="1"/>
</dbReference>
<dbReference type="EMBL" id="JASUXU010000001">
    <property type="protein sequence ID" value="KAK0328923.1"/>
    <property type="molecule type" value="Genomic_DNA"/>
</dbReference>
<evidence type="ECO:0000313" key="6">
    <source>
        <dbReference type="EMBL" id="KAK0328923.1"/>
    </source>
</evidence>
<dbReference type="SUPFAM" id="SSF48264">
    <property type="entry name" value="Cytochrome P450"/>
    <property type="match status" value="1"/>
</dbReference>
<dbReference type="InterPro" id="IPR036396">
    <property type="entry name" value="Cyt_P450_sf"/>
</dbReference>
<protein>
    <recommendedName>
        <fullName evidence="8">Pisatin demethylase</fullName>
    </recommendedName>
</protein>
<dbReference type="InterPro" id="IPR001128">
    <property type="entry name" value="Cyt_P450"/>
</dbReference>
<dbReference type="Gene3D" id="1.10.630.10">
    <property type="entry name" value="Cytochrome P450"/>
    <property type="match status" value="1"/>
</dbReference>
<dbReference type="PRINTS" id="PR00463">
    <property type="entry name" value="EP450I"/>
</dbReference>
<dbReference type="Proteomes" id="UP001168146">
    <property type="component" value="Unassembled WGS sequence"/>
</dbReference>
<dbReference type="GO" id="GO:0016705">
    <property type="term" value="F:oxidoreductase activity, acting on paired donors, with incorporation or reduction of molecular oxygen"/>
    <property type="evidence" value="ECO:0007669"/>
    <property type="project" value="InterPro"/>
</dbReference>
<keyword evidence="3 4" id="KW-0408">Iron</keyword>
<proteinExistence type="inferred from homology"/>
<dbReference type="GO" id="GO:0020037">
    <property type="term" value="F:heme binding"/>
    <property type="evidence" value="ECO:0007669"/>
    <property type="project" value="InterPro"/>
</dbReference>
<comment type="similarity">
    <text evidence="5">Belongs to the cytochrome P450 family.</text>
</comment>
<dbReference type="InterPro" id="IPR002401">
    <property type="entry name" value="Cyt_P450_E_grp-I"/>
</dbReference>
<dbReference type="AlphaFoldDB" id="A0AAN6JG37"/>
<evidence type="ECO:0000256" key="2">
    <source>
        <dbReference type="ARBA" id="ARBA00022723"/>
    </source>
</evidence>
<dbReference type="CDD" id="cd11060">
    <property type="entry name" value="CYP57A1-like"/>
    <property type="match status" value="1"/>
</dbReference>
<accession>A0AAN6JG37</accession>
<keyword evidence="4 5" id="KW-0349">Heme</keyword>
<feature type="binding site" description="axial binding residue" evidence="4">
    <location>
        <position position="466"/>
    </location>
    <ligand>
        <name>heme</name>
        <dbReference type="ChEBI" id="CHEBI:30413"/>
    </ligand>
    <ligandPart>
        <name>Fe</name>
        <dbReference type="ChEBI" id="CHEBI:18248"/>
    </ligandPart>
</feature>
<evidence type="ECO:0000256" key="1">
    <source>
        <dbReference type="ARBA" id="ARBA00001971"/>
    </source>
</evidence>
<dbReference type="GO" id="GO:0005506">
    <property type="term" value="F:iron ion binding"/>
    <property type="evidence" value="ECO:0007669"/>
    <property type="project" value="InterPro"/>
</dbReference>
<evidence type="ECO:0008006" key="8">
    <source>
        <dbReference type="Google" id="ProtNLM"/>
    </source>
</evidence>
<dbReference type="InterPro" id="IPR050121">
    <property type="entry name" value="Cytochrome_P450_monoxygenase"/>
</dbReference>
<keyword evidence="5" id="KW-0560">Oxidoreductase</keyword>
<evidence type="ECO:0000313" key="7">
    <source>
        <dbReference type="Proteomes" id="UP001168146"/>
    </source>
</evidence>
<evidence type="ECO:0000256" key="3">
    <source>
        <dbReference type="ARBA" id="ARBA00023004"/>
    </source>
</evidence>
<name>A0AAN6JG37_9PEZI</name>